<evidence type="ECO:0000313" key="2">
    <source>
        <dbReference type="EMBL" id="KAJ4427181.1"/>
    </source>
</evidence>
<gene>
    <name evidence="1" type="ORF">ANN_24794</name>
    <name evidence="2" type="ORF">ANN_24797</name>
</gene>
<dbReference type="EMBL" id="JAJSOF020000038">
    <property type="protein sequence ID" value="KAJ4427178.1"/>
    <property type="molecule type" value="Genomic_DNA"/>
</dbReference>
<name>A0ABQ8RZN1_PERAM</name>
<evidence type="ECO:0000313" key="1">
    <source>
        <dbReference type="EMBL" id="KAJ4427178.1"/>
    </source>
</evidence>
<accession>A0ABQ8RZN1</accession>
<sequence>MTTGEAERCFSTLKRVKTFTRNTIKEGRLCALAKCSIGKKLLESPNFNERVIDHFAPQKERRADFVYKQMN</sequence>
<evidence type="ECO:0008006" key="4">
    <source>
        <dbReference type="Google" id="ProtNLM"/>
    </source>
</evidence>
<protein>
    <recommendedName>
        <fullName evidence="4">HAT C-terminal dimerisation domain-containing protein</fullName>
    </recommendedName>
</protein>
<comment type="caution">
    <text evidence="1">The sequence shown here is derived from an EMBL/GenBank/DDBJ whole genome shotgun (WGS) entry which is preliminary data.</text>
</comment>
<organism evidence="1 3">
    <name type="scientific">Periplaneta americana</name>
    <name type="common">American cockroach</name>
    <name type="synonym">Blatta americana</name>
    <dbReference type="NCBI Taxonomy" id="6978"/>
    <lineage>
        <taxon>Eukaryota</taxon>
        <taxon>Metazoa</taxon>
        <taxon>Ecdysozoa</taxon>
        <taxon>Arthropoda</taxon>
        <taxon>Hexapoda</taxon>
        <taxon>Insecta</taxon>
        <taxon>Pterygota</taxon>
        <taxon>Neoptera</taxon>
        <taxon>Polyneoptera</taxon>
        <taxon>Dictyoptera</taxon>
        <taxon>Blattodea</taxon>
        <taxon>Blattoidea</taxon>
        <taxon>Blattidae</taxon>
        <taxon>Blattinae</taxon>
        <taxon>Periplaneta</taxon>
    </lineage>
</organism>
<dbReference type="EMBL" id="JAJSOF020000038">
    <property type="protein sequence ID" value="KAJ4427181.1"/>
    <property type="molecule type" value="Genomic_DNA"/>
</dbReference>
<dbReference type="Proteomes" id="UP001148838">
    <property type="component" value="Unassembled WGS sequence"/>
</dbReference>
<reference evidence="1" key="1">
    <citation type="journal article" date="2022" name="Allergy">
        <title>Genome assembly and annotation of Periplaneta americana reveal a comprehensive cockroach allergen profile.</title>
        <authorList>
            <person name="Wang L."/>
            <person name="Xiong Q."/>
            <person name="Saelim N."/>
            <person name="Wang L."/>
            <person name="Nong W."/>
            <person name="Wan A.T."/>
            <person name="Shi M."/>
            <person name="Liu X."/>
            <person name="Cao Q."/>
            <person name="Hui J.H.L."/>
            <person name="Sookrung N."/>
            <person name="Leung T.F."/>
            <person name="Tungtrongchitr A."/>
            <person name="Tsui S.K.W."/>
        </authorList>
    </citation>
    <scope>NUCLEOTIDE SEQUENCE</scope>
    <source>
        <strain evidence="1">PWHHKU_190912</strain>
    </source>
</reference>
<keyword evidence="3" id="KW-1185">Reference proteome</keyword>
<evidence type="ECO:0000313" key="3">
    <source>
        <dbReference type="Proteomes" id="UP001148838"/>
    </source>
</evidence>
<proteinExistence type="predicted"/>